<sequence>MPMLSVVIAHDQNVLKFDDVCTPAILRTQPRAAEFSLVFSQKPSSSSVVACRDAEAPELSPDVLQAQAVSLESLVLRYPERQGLESALLIQFQHRASSEAPRK</sequence>
<evidence type="ECO:0000313" key="1">
    <source>
        <dbReference type="EMBL" id="AUX79094.1"/>
    </source>
</evidence>
<evidence type="ECO:0000313" key="2">
    <source>
        <dbReference type="Proteomes" id="UP000239340"/>
    </source>
</evidence>
<name>A0A2L0HCC4_RHIFR</name>
<proteinExistence type="predicted"/>
<gene>
    <name evidence="1" type="ORF">NXT3_PB00440</name>
</gene>
<keyword evidence="1" id="KW-0614">Plasmid</keyword>
<reference evidence="1 2" key="1">
    <citation type="submission" date="2017-10" db="EMBL/GenBank/DDBJ databases">
        <title>Analysis of the genome sequences of Rhizobium populations associated to common bean (phaseolus vulgaris).</title>
        <authorList>
            <person name="Bustos P."/>
            <person name="Santamaria R.I."/>
            <person name="Miranda-Sanchez F."/>
            <person name="Perez-Carrascal O."/>
            <person name="Juarez S."/>
            <person name="Lozano L."/>
            <person name="Martinez-Flores I."/>
            <person name="Vinuesa P."/>
            <person name="Martinez-Romero E."/>
            <person name="Cevallos M.A."/>
            <person name="Romero D."/>
            <person name="Davila G."/>
            <person name="Gonzalez V."/>
        </authorList>
    </citation>
    <scope>NUCLEOTIDE SEQUENCE [LARGE SCALE GENOMIC DNA]</scope>
    <source>
        <strain evidence="1 2">NXT3</strain>
        <plasmid evidence="2">Plasmid psfrenxt3b</plasmid>
    </source>
</reference>
<dbReference type="EMBL" id="CP024309">
    <property type="protein sequence ID" value="AUX79094.1"/>
    <property type="molecule type" value="Genomic_DNA"/>
</dbReference>
<dbReference type="Proteomes" id="UP000239340">
    <property type="component" value="Plasmid pSfreNXT3b"/>
</dbReference>
<protein>
    <submittedName>
        <fullName evidence="1">Uncharacterized protein</fullName>
    </submittedName>
</protein>
<geneLocation type="plasmid" evidence="2">
    <name>psfrenxt3b</name>
</geneLocation>
<dbReference type="AlphaFoldDB" id="A0A2L0HCC4"/>
<accession>A0A2L0HCC4</accession>
<organism evidence="1 2">
    <name type="scientific">Rhizobium fredii</name>
    <name type="common">Sinorhizobium fredii</name>
    <dbReference type="NCBI Taxonomy" id="380"/>
    <lineage>
        <taxon>Bacteria</taxon>
        <taxon>Pseudomonadati</taxon>
        <taxon>Pseudomonadota</taxon>
        <taxon>Alphaproteobacteria</taxon>
        <taxon>Hyphomicrobiales</taxon>
        <taxon>Rhizobiaceae</taxon>
        <taxon>Sinorhizobium/Ensifer group</taxon>
        <taxon>Sinorhizobium</taxon>
    </lineage>
</organism>